<sequence length="383" mass="41084">MTQMFAAPGRYIQGYKELDRLYRHVAWFGRRFMVITTQGRLDSLRQTLDASFDAERTELHYGIFAGEVTRQEIQRLTASMNALGCDGVIGVGGGKVLDAAKAVAHQAKVPLCIVPTIVSNDAPTSSLSVLYTEAGAFDDVLFYERSPDVVVVDTWIIAQAPVRLLVAGMGDALSTYFEARTCVEGYRDNFLGNAGAGMKEGASGSKSTLTSMAIAELCYRVLLEDGVQAKRAAEHQCVTKAFNRVVEANALMSGIGFESNGVATAHAVYCGFSELGCRATMFHGEYVAFGTLVMLVLEGKSSRELDAVLKFCLSIGLPLTFADLGLADITANELDCVARTAADPNQTSKVEPFDVTFDEMKAALIAASDLGELYKKGGSLLAA</sequence>
<organism evidence="13 14">
    <name type="scientific">Pseudomonas fluorescens</name>
    <dbReference type="NCBI Taxonomy" id="294"/>
    <lineage>
        <taxon>Bacteria</taxon>
        <taxon>Pseudomonadati</taxon>
        <taxon>Pseudomonadota</taxon>
        <taxon>Gammaproteobacteria</taxon>
        <taxon>Pseudomonadales</taxon>
        <taxon>Pseudomonadaceae</taxon>
        <taxon>Pseudomonas</taxon>
    </lineage>
</organism>
<proteinExistence type="inferred from homology"/>
<dbReference type="CDD" id="cd08170">
    <property type="entry name" value="GlyDH"/>
    <property type="match status" value="1"/>
</dbReference>
<comment type="pathway">
    <text evidence="5">Polyol metabolism; glycerol fermentation; glycerone phosphate from glycerol (oxidative route): step 1/2.</text>
</comment>
<protein>
    <recommendedName>
        <fullName evidence="7">Glycerol dehydrogenase</fullName>
        <ecNumber evidence="6">1.1.1.6</ecNumber>
    </recommendedName>
</protein>
<feature type="binding site" evidence="11">
    <location>
        <position position="127"/>
    </location>
    <ligand>
        <name>NAD(+)</name>
        <dbReference type="ChEBI" id="CHEBI:57540"/>
    </ligand>
</feature>
<feature type="binding site" evidence="9">
    <location>
        <position position="283"/>
    </location>
    <ligand>
        <name>glycerol</name>
        <dbReference type="ChEBI" id="CHEBI:17754"/>
    </ligand>
</feature>
<keyword evidence="4 11" id="KW-0520">NAD</keyword>
<feature type="binding site" evidence="11">
    <location>
        <position position="125"/>
    </location>
    <ligand>
        <name>NAD(+)</name>
        <dbReference type="ChEBI" id="CHEBI:57540"/>
    </ligand>
</feature>
<feature type="binding site" evidence="10">
    <location>
        <position position="121"/>
    </location>
    <ligand>
        <name>glycerol</name>
        <dbReference type="ChEBI" id="CHEBI:17754"/>
    </ligand>
</feature>
<evidence type="ECO:0000256" key="5">
    <source>
        <dbReference type="ARBA" id="ARBA00037918"/>
    </source>
</evidence>
<dbReference type="PANTHER" id="PTHR43616">
    <property type="entry name" value="GLYCEROL DEHYDROGENASE"/>
    <property type="match status" value="1"/>
</dbReference>
<evidence type="ECO:0000256" key="1">
    <source>
        <dbReference type="ARBA" id="ARBA00007358"/>
    </source>
</evidence>
<evidence type="ECO:0000256" key="3">
    <source>
        <dbReference type="ARBA" id="ARBA00023002"/>
    </source>
</evidence>
<dbReference type="SUPFAM" id="SSF56796">
    <property type="entry name" value="Dehydroquinate synthase-like"/>
    <property type="match status" value="1"/>
</dbReference>
<dbReference type="Proteomes" id="UP000326611">
    <property type="component" value="Unassembled WGS sequence"/>
</dbReference>
<evidence type="ECO:0000256" key="2">
    <source>
        <dbReference type="ARBA" id="ARBA00022723"/>
    </source>
</evidence>
<dbReference type="OrthoDB" id="5198708at2"/>
<dbReference type="EMBL" id="CABVIY010000003">
    <property type="protein sequence ID" value="VVP86084.1"/>
    <property type="molecule type" value="Genomic_DNA"/>
</dbReference>
<evidence type="ECO:0000256" key="4">
    <source>
        <dbReference type="ARBA" id="ARBA00023027"/>
    </source>
</evidence>
<evidence type="ECO:0000256" key="10">
    <source>
        <dbReference type="PIRSR" id="PIRSR000112-2"/>
    </source>
</evidence>
<dbReference type="AlphaFoldDB" id="A0A5E7SJ19"/>
<feature type="binding site" evidence="11">
    <location>
        <begin position="94"/>
        <end position="98"/>
    </location>
    <ligand>
        <name>NAD(+)</name>
        <dbReference type="ChEBI" id="CHEBI:57540"/>
    </ligand>
</feature>
<reference evidence="13 14" key="1">
    <citation type="submission" date="2019-09" db="EMBL/GenBank/DDBJ databases">
        <authorList>
            <person name="Chandra G."/>
            <person name="Truman W A."/>
        </authorList>
    </citation>
    <scope>NUCLEOTIDE SEQUENCE [LARGE SCALE GENOMIC DNA]</scope>
    <source>
        <strain evidence="13">PS918</strain>
    </source>
</reference>
<accession>A0A5E7SJ19</accession>
<dbReference type="RefSeq" id="WP_150770833.1">
    <property type="nucleotide sequence ID" value="NZ_CABVIY010000003.1"/>
</dbReference>
<dbReference type="InterPro" id="IPR018211">
    <property type="entry name" value="ADH_Fe_CS"/>
</dbReference>
<keyword evidence="9" id="KW-0862">Zinc</keyword>
<dbReference type="InterPro" id="IPR016205">
    <property type="entry name" value="Glycerol_DH"/>
</dbReference>
<feature type="binding site" evidence="9">
    <location>
        <position position="171"/>
    </location>
    <ligand>
        <name>glycerol</name>
        <dbReference type="ChEBI" id="CHEBI:17754"/>
    </ligand>
</feature>
<dbReference type="PIRSF" id="PIRSF000112">
    <property type="entry name" value="Glycerol_dehydrogenase"/>
    <property type="match status" value="1"/>
</dbReference>
<dbReference type="GO" id="GO:0008888">
    <property type="term" value="F:glycerol dehydrogenase (NAD+) activity"/>
    <property type="evidence" value="ECO:0007669"/>
    <property type="project" value="UniProtKB-EC"/>
</dbReference>
<comment type="similarity">
    <text evidence="1">Belongs to the iron-containing alcohol dehydrogenase family.</text>
</comment>
<evidence type="ECO:0000256" key="8">
    <source>
        <dbReference type="ARBA" id="ARBA00049006"/>
    </source>
</evidence>
<evidence type="ECO:0000313" key="13">
    <source>
        <dbReference type="EMBL" id="VVP86084.1"/>
    </source>
</evidence>
<comment type="cofactor">
    <cofactor evidence="9">
        <name>Zn(2+)</name>
        <dbReference type="ChEBI" id="CHEBI:29105"/>
    </cofactor>
    <text evidence="9">Binds 1 zinc ion per subunit.</text>
</comment>
<feature type="binding site" evidence="11">
    <location>
        <position position="131"/>
    </location>
    <ligand>
        <name>NAD(+)</name>
        <dbReference type="ChEBI" id="CHEBI:57540"/>
    </ligand>
</feature>
<evidence type="ECO:0000313" key="14">
    <source>
        <dbReference type="Proteomes" id="UP000326611"/>
    </source>
</evidence>
<feature type="binding site" evidence="11">
    <location>
        <begin position="116"/>
        <end position="119"/>
    </location>
    <ligand>
        <name>NAD(+)</name>
        <dbReference type="ChEBI" id="CHEBI:57540"/>
    </ligand>
</feature>
<dbReference type="Gene3D" id="3.40.50.1970">
    <property type="match status" value="1"/>
</dbReference>
<dbReference type="Gene3D" id="1.20.1090.10">
    <property type="entry name" value="Dehydroquinate synthase-like - alpha domain"/>
    <property type="match status" value="1"/>
</dbReference>
<evidence type="ECO:0000256" key="11">
    <source>
        <dbReference type="PIRSR" id="PIRSR000112-3"/>
    </source>
</evidence>
<comment type="catalytic activity">
    <reaction evidence="8">
        <text>glycerol + NAD(+) = dihydroxyacetone + NADH + H(+)</text>
        <dbReference type="Rhea" id="RHEA:13769"/>
        <dbReference type="ChEBI" id="CHEBI:15378"/>
        <dbReference type="ChEBI" id="CHEBI:16016"/>
        <dbReference type="ChEBI" id="CHEBI:17754"/>
        <dbReference type="ChEBI" id="CHEBI:57540"/>
        <dbReference type="ChEBI" id="CHEBI:57945"/>
        <dbReference type="EC" id="1.1.1.6"/>
    </reaction>
</comment>
<dbReference type="EC" id="1.1.1.6" evidence="6"/>
<dbReference type="InterPro" id="IPR001670">
    <property type="entry name" value="ADH_Fe/GldA"/>
</dbReference>
<dbReference type="Pfam" id="PF00465">
    <property type="entry name" value="Fe-ADH"/>
    <property type="match status" value="1"/>
</dbReference>
<evidence type="ECO:0000256" key="9">
    <source>
        <dbReference type="PIRSR" id="PIRSR000112-1"/>
    </source>
</evidence>
<evidence type="ECO:0000256" key="7">
    <source>
        <dbReference type="ARBA" id="ARBA00040132"/>
    </source>
</evidence>
<dbReference type="PANTHER" id="PTHR43616:SF5">
    <property type="entry name" value="GLYCEROL DEHYDROGENASE 1"/>
    <property type="match status" value="1"/>
</dbReference>
<keyword evidence="3 13" id="KW-0560">Oxidoreductase</keyword>
<feature type="domain" description="Alcohol dehydrogenase iron-type/glycerol dehydrogenase GldA" evidence="12">
    <location>
        <begin position="8"/>
        <end position="154"/>
    </location>
</feature>
<feature type="binding site" evidence="9">
    <location>
        <position position="266"/>
    </location>
    <ligand>
        <name>glycerol</name>
        <dbReference type="ChEBI" id="CHEBI:17754"/>
    </ligand>
</feature>
<gene>
    <name evidence="13" type="primary">dhaD</name>
    <name evidence="13" type="ORF">PS918_02791</name>
</gene>
<name>A0A5E7SJ19_PSEFL</name>
<evidence type="ECO:0000259" key="12">
    <source>
        <dbReference type="Pfam" id="PF00465"/>
    </source>
</evidence>
<dbReference type="GO" id="GO:0005829">
    <property type="term" value="C:cytosol"/>
    <property type="evidence" value="ECO:0007669"/>
    <property type="project" value="TreeGrafter"/>
</dbReference>
<dbReference type="PROSITE" id="PS00913">
    <property type="entry name" value="ADH_IRON_1"/>
    <property type="match status" value="1"/>
</dbReference>
<evidence type="ECO:0000256" key="6">
    <source>
        <dbReference type="ARBA" id="ARBA00039147"/>
    </source>
</evidence>
<keyword evidence="2 9" id="KW-0479">Metal-binding</keyword>
<dbReference type="NCBIfam" id="NF006941">
    <property type="entry name" value="PRK09423.1"/>
    <property type="match status" value="1"/>
</dbReference>
<dbReference type="GO" id="GO:0046872">
    <property type="term" value="F:metal ion binding"/>
    <property type="evidence" value="ECO:0007669"/>
    <property type="project" value="UniProtKB-KW"/>
</dbReference>